<dbReference type="CDD" id="cd06177">
    <property type="entry name" value="MFS_NHS"/>
    <property type="match status" value="1"/>
</dbReference>
<reference evidence="8" key="1">
    <citation type="submission" date="2023-07" db="EMBL/GenBank/DDBJ databases">
        <authorList>
            <person name="Haufschild T."/>
            <person name="Kallscheuer N."/>
            <person name="Hammer J."/>
            <person name="Kohn T."/>
            <person name="Kabuu M."/>
            <person name="Jogler M."/>
            <person name="Wohfarth N."/>
            <person name="Heuer A."/>
            <person name="Rohde M."/>
            <person name="van Teeseling M.C.F."/>
            <person name="Jogler C."/>
        </authorList>
    </citation>
    <scope>NUCLEOTIDE SEQUENCE</scope>
    <source>
        <strain evidence="8">Strain 138</strain>
        <strain evidence="9">Strain 318</strain>
    </source>
</reference>
<accession>A0AA49Q6J5</accession>
<feature type="transmembrane region" description="Helical" evidence="7">
    <location>
        <begin position="129"/>
        <end position="150"/>
    </location>
</feature>
<dbReference type="SUPFAM" id="SSF103473">
    <property type="entry name" value="MFS general substrate transporter"/>
    <property type="match status" value="1"/>
</dbReference>
<evidence type="ECO:0000256" key="5">
    <source>
        <dbReference type="ARBA" id="ARBA00022989"/>
    </source>
</evidence>
<evidence type="ECO:0000313" key="8">
    <source>
        <dbReference type="EMBL" id="WKW13170.1"/>
    </source>
</evidence>
<protein>
    <submittedName>
        <fullName evidence="8">Nucleoside permease</fullName>
    </submittedName>
</protein>
<feature type="transmembrane region" description="Helical" evidence="7">
    <location>
        <begin position="241"/>
        <end position="261"/>
    </location>
</feature>
<sequence>MIKARLGVMMFLQYFVWGSWFVTMGTYLGQTLRFADTQIGAAYGATAIAALISPFFMGMVADRFVNSEKLLGVLHLAGGGLMWFVAQQRDFTTFYPVLIVYAICYMPTLSLTNAVAFHHIKDPAKEFPAIRVLGTIGWIAAGILIGKVLQADALNLPMQVASAASLALGLFSFALPATPPKGAGRPFSFGDAIGLDALKLLRHRDFLIFTLGSFLLCIPLQFYYAFTNPFLNEIGAPNPAFIQTFGQMSEIFFLIALPIFLMRFGIKTVLLVGMLAWGARYFAFAGGDAGPGMWMIYVGILLHGVCYDFFFVAGQIYTDQRAGESIRGAAQGFVNFVTNGLGYFVGAFVSGWVVNRYATVDDASGVTLHDWSAIWPIPAYMALAVFVLFLLLFRSGSKSPANP</sequence>
<evidence type="ECO:0000256" key="6">
    <source>
        <dbReference type="ARBA" id="ARBA00023136"/>
    </source>
</evidence>
<proteinExistence type="predicted"/>
<name>A0AA49Q6J5_9BACT</name>
<feature type="transmembrane region" description="Helical" evidence="7">
    <location>
        <begin position="268"/>
        <end position="287"/>
    </location>
</feature>
<dbReference type="Pfam" id="PF03825">
    <property type="entry name" value="Nuc_H_symport"/>
    <property type="match status" value="1"/>
</dbReference>
<feature type="transmembrane region" description="Helical" evidence="7">
    <location>
        <begin position="373"/>
        <end position="393"/>
    </location>
</feature>
<dbReference type="GO" id="GO:0015213">
    <property type="term" value="F:uridine transmembrane transporter activity"/>
    <property type="evidence" value="ECO:0007669"/>
    <property type="project" value="TreeGrafter"/>
</dbReference>
<dbReference type="InterPro" id="IPR036259">
    <property type="entry name" value="MFS_trans_sf"/>
</dbReference>
<dbReference type="Proteomes" id="UP001229955">
    <property type="component" value="Chromosome"/>
</dbReference>
<dbReference type="Gene3D" id="1.20.1250.20">
    <property type="entry name" value="MFS general substrate transporter like domains"/>
    <property type="match status" value="2"/>
</dbReference>
<keyword evidence="6 7" id="KW-0472">Membrane</keyword>
<accession>A0AA49Q8G4</accession>
<feature type="transmembrane region" description="Helical" evidence="7">
    <location>
        <begin position="333"/>
        <end position="353"/>
    </location>
</feature>
<dbReference type="InterPro" id="IPR004740">
    <property type="entry name" value="Nuc_H_symport"/>
</dbReference>
<dbReference type="GO" id="GO:0005886">
    <property type="term" value="C:plasma membrane"/>
    <property type="evidence" value="ECO:0007669"/>
    <property type="project" value="UniProtKB-SubCell"/>
</dbReference>
<feature type="transmembrane region" description="Helical" evidence="7">
    <location>
        <begin position="206"/>
        <end position="226"/>
    </location>
</feature>
<keyword evidence="4 7" id="KW-0812">Transmembrane</keyword>
<keyword evidence="5 7" id="KW-1133">Transmembrane helix</keyword>
<keyword evidence="2" id="KW-0813">Transport</keyword>
<feature type="transmembrane region" description="Helical" evidence="7">
    <location>
        <begin position="156"/>
        <end position="175"/>
    </location>
</feature>
<organism evidence="8">
    <name type="scientific">Pseudogemmatithrix spongiicola</name>
    <dbReference type="NCBI Taxonomy" id="3062599"/>
    <lineage>
        <taxon>Bacteria</taxon>
        <taxon>Pseudomonadati</taxon>
        <taxon>Gemmatimonadota</taxon>
        <taxon>Gemmatimonadia</taxon>
        <taxon>Gemmatimonadales</taxon>
        <taxon>Gemmatimonadaceae</taxon>
        <taxon>Pseudogemmatithrix</taxon>
    </lineage>
</organism>
<dbReference type="AlphaFoldDB" id="A0AA49Q6J5"/>
<dbReference type="RefSeq" id="WP_367886031.1">
    <property type="nucleotide sequence ID" value="NZ_CP130612.1"/>
</dbReference>
<dbReference type="PANTHER" id="PTHR23522">
    <property type="entry name" value="BLL5896 PROTEIN"/>
    <property type="match status" value="1"/>
</dbReference>
<evidence type="ECO:0000256" key="3">
    <source>
        <dbReference type="ARBA" id="ARBA00022475"/>
    </source>
</evidence>
<dbReference type="EMBL" id="CP130612">
    <property type="protein sequence ID" value="WKW13170.1"/>
    <property type="molecule type" value="Genomic_DNA"/>
</dbReference>
<feature type="transmembrane region" description="Helical" evidence="7">
    <location>
        <begin position="40"/>
        <end position="58"/>
    </location>
</feature>
<dbReference type="PANTHER" id="PTHR23522:SF4">
    <property type="entry name" value="NUCLEOSIDE PERMEASE NUPG-RELATED"/>
    <property type="match status" value="1"/>
</dbReference>
<gene>
    <name evidence="8" type="ORF">Strain138_002485</name>
    <name evidence="9" type="ORF">Strain318_002485</name>
</gene>
<feature type="transmembrane region" description="Helical" evidence="7">
    <location>
        <begin position="70"/>
        <end position="86"/>
    </location>
</feature>
<dbReference type="EMBL" id="CP130613">
    <property type="protein sequence ID" value="WKW16077.1"/>
    <property type="molecule type" value="Genomic_DNA"/>
</dbReference>
<feature type="transmembrane region" description="Helical" evidence="7">
    <location>
        <begin position="293"/>
        <end position="312"/>
    </location>
</feature>
<evidence type="ECO:0000256" key="1">
    <source>
        <dbReference type="ARBA" id="ARBA00004651"/>
    </source>
</evidence>
<evidence type="ECO:0000256" key="4">
    <source>
        <dbReference type="ARBA" id="ARBA00022692"/>
    </source>
</evidence>
<keyword evidence="3" id="KW-1003">Cell membrane</keyword>
<comment type="subcellular location">
    <subcellularLocation>
        <location evidence="1">Cell membrane</location>
        <topology evidence="1">Multi-pass membrane protein</topology>
    </subcellularLocation>
</comment>
<evidence type="ECO:0000313" key="10">
    <source>
        <dbReference type="Proteomes" id="UP001229955"/>
    </source>
</evidence>
<keyword evidence="10" id="KW-1185">Reference proteome</keyword>
<evidence type="ECO:0000256" key="2">
    <source>
        <dbReference type="ARBA" id="ARBA00022448"/>
    </source>
</evidence>
<evidence type="ECO:0000313" key="9">
    <source>
        <dbReference type="EMBL" id="WKW16077.1"/>
    </source>
</evidence>
<dbReference type="GO" id="GO:0015212">
    <property type="term" value="F:cytidine transmembrane transporter activity"/>
    <property type="evidence" value="ECO:0007669"/>
    <property type="project" value="TreeGrafter"/>
</dbReference>
<feature type="transmembrane region" description="Helical" evidence="7">
    <location>
        <begin position="7"/>
        <end position="28"/>
    </location>
</feature>
<feature type="transmembrane region" description="Helical" evidence="7">
    <location>
        <begin position="98"/>
        <end position="117"/>
    </location>
</feature>
<dbReference type="KEGG" id="pspc:Strain318_002485"/>
<evidence type="ECO:0000256" key="7">
    <source>
        <dbReference type="SAM" id="Phobius"/>
    </source>
</evidence>